<dbReference type="InterPro" id="IPR039417">
    <property type="entry name" value="Peptidase_C1A_papain-like"/>
</dbReference>
<keyword evidence="2" id="KW-1015">Disulfide bond</keyword>
<dbReference type="EMBL" id="QPKB01000004">
    <property type="protein sequence ID" value="RWR83313.1"/>
    <property type="molecule type" value="Genomic_DNA"/>
</dbReference>
<feature type="domain" description="Peptidase C1A papain C-terminal" evidence="3">
    <location>
        <begin position="3"/>
        <end position="184"/>
    </location>
</feature>
<evidence type="ECO:0000256" key="1">
    <source>
        <dbReference type="ARBA" id="ARBA00008455"/>
    </source>
</evidence>
<dbReference type="CDD" id="cd02248">
    <property type="entry name" value="Peptidase_C1A"/>
    <property type="match status" value="1"/>
</dbReference>
<dbReference type="GO" id="GO:0008234">
    <property type="term" value="F:cysteine-type peptidase activity"/>
    <property type="evidence" value="ECO:0007669"/>
    <property type="project" value="InterPro"/>
</dbReference>
<dbReference type="OrthoDB" id="10253408at2759"/>
<dbReference type="InterPro" id="IPR013128">
    <property type="entry name" value="Peptidase_C1A"/>
</dbReference>
<evidence type="ECO:0000313" key="5">
    <source>
        <dbReference type="Proteomes" id="UP000283530"/>
    </source>
</evidence>
<dbReference type="PANTHER" id="PTHR12411">
    <property type="entry name" value="CYSTEINE PROTEASE FAMILY C1-RELATED"/>
    <property type="match status" value="1"/>
</dbReference>
<dbReference type="SUPFAM" id="SSF54001">
    <property type="entry name" value="Cysteine proteinases"/>
    <property type="match status" value="1"/>
</dbReference>
<evidence type="ECO:0000259" key="3">
    <source>
        <dbReference type="SMART" id="SM00645"/>
    </source>
</evidence>
<dbReference type="AlphaFoldDB" id="A0A3S3QED2"/>
<dbReference type="InterPro" id="IPR000668">
    <property type="entry name" value="Peptidase_C1A_C"/>
</dbReference>
<comment type="similarity">
    <text evidence="1">Belongs to the peptidase C1 family.</text>
</comment>
<dbReference type="GO" id="GO:0006508">
    <property type="term" value="P:proteolysis"/>
    <property type="evidence" value="ECO:0007669"/>
    <property type="project" value="UniProtKB-KW"/>
</dbReference>
<protein>
    <submittedName>
        <fullName evidence="4">Senescence-specific cysteine protease SAG39-like protein</fullName>
    </submittedName>
</protein>
<evidence type="ECO:0000313" key="4">
    <source>
        <dbReference type="EMBL" id="RWR83313.1"/>
    </source>
</evidence>
<gene>
    <name evidence="4" type="ORF">CKAN_01206600</name>
</gene>
<dbReference type="InterPro" id="IPR038765">
    <property type="entry name" value="Papain-like_cys_pep_sf"/>
</dbReference>
<comment type="caution">
    <text evidence="4">The sequence shown here is derived from an EMBL/GenBank/DDBJ whole genome shotgun (WGS) entry which is preliminary data.</text>
</comment>
<keyword evidence="4" id="KW-0645">Protease</keyword>
<name>A0A3S3QED2_9MAGN</name>
<dbReference type="STRING" id="337451.A0A3S3QED2"/>
<organism evidence="4 5">
    <name type="scientific">Cinnamomum micranthum f. kanehirae</name>
    <dbReference type="NCBI Taxonomy" id="337451"/>
    <lineage>
        <taxon>Eukaryota</taxon>
        <taxon>Viridiplantae</taxon>
        <taxon>Streptophyta</taxon>
        <taxon>Embryophyta</taxon>
        <taxon>Tracheophyta</taxon>
        <taxon>Spermatophyta</taxon>
        <taxon>Magnoliopsida</taxon>
        <taxon>Magnoliidae</taxon>
        <taxon>Laurales</taxon>
        <taxon>Lauraceae</taxon>
        <taxon>Cinnamomum</taxon>
    </lineage>
</organism>
<reference evidence="4 5" key="1">
    <citation type="journal article" date="2019" name="Nat. Plants">
        <title>Stout camphor tree genome fills gaps in understanding of flowering plant genome evolution.</title>
        <authorList>
            <person name="Chaw S.M."/>
            <person name="Liu Y.C."/>
            <person name="Wu Y.W."/>
            <person name="Wang H.Y."/>
            <person name="Lin C.I."/>
            <person name="Wu C.S."/>
            <person name="Ke H.M."/>
            <person name="Chang L.Y."/>
            <person name="Hsu C.Y."/>
            <person name="Yang H.T."/>
            <person name="Sudianto E."/>
            <person name="Hsu M.H."/>
            <person name="Wu K.P."/>
            <person name="Wang L.N."/>
            <person name="Leebens-Mack J.H."/>
            <person name="Tsai I.J."/>
        </authorList>
    </citation>
    <scope>NUCLEOTIDE SEQUENCE [LARGE SCALE GENOMIC DNA]</scope>
    <source>
        <strain evidence="5">cv. Chaw 1501</strain>
        <tissue evidence="4">Young leaves</tissue>
    </source>
</reference>
<proteinExistence type="inferred from homology"/>
<dbReference type="Proteomes" id="UP000283530">
    <property type="component" value="Unassembled WGS sequence"/>
</dbReference>
<sequence length="185" mass="20284">MAHLLCGQTELCLCHTCSLVDCDTNGEDQGCEGSHMDDAIDFNRHNRCLATEVNFPYTGEDDSCIRKKSTNHAADINDHEDVPVNSEKAVLNAMANQPISVAIDASGFVFQFYFSGVFNGDCCIELDHGFTAVDYEAASDGTKYCLVKNLWGIGWGEEGYIRMQRDVDSAEGLRGIAMMTSYPTA</sequence>
<dbReference type="Pfam" id="PF00112">
    <property type="entry name" value="Peptidase_C1"/>
    <property type="match status" value="1"/>
</dbReference>
<evidence type="ECO:0000256" key="2">
    <source>
        <dbReference type="ARBA" id="ARBA00023157"/>
    </source>
</evidence>
<accession>A0A3S3QED2</accession>
<keyword evidence="5" id="KW-1185">Reference proteome</keyword>
<dbReference type="Gene3D" id="3.90.70.10">
    <property type="entry name" value="Cysteine proteinases"/>
    <property type="match status" value="1"/>
</dbReference>
<dbReference type="SMART" id="SM00645">
    <property type="entry name" value="Pept_C1"/>
    <property type="match status" value="1"/>
</dbReference>
<keyword evidence="4" id="KW-0378">Hydrolase</keyword>